<evidence type="ECO:0000313" key="2">
    <source>
        <dbReference type="Proteomes" id="UP001600941"/>
    </source>
</evidence>
<dbReference type="GO" id="GO:0003677">
    <property type="term" value="F:DNA binding"/>
    <property type="evidence" value="ECO:0007669"/>
    <property type="project" value="UniProtKB-KW"/>
</dbReference>
<dbReference type="EMBL" id="BAABZQ010000001">
    <property type="protein sequence ID" value="GAA6501787.1"/>
    <property type="molecule type" value="Genomic_DNA"/>
</dbReference>
<dbReference type="Gene3D" id="3.90.1150.30">
    <property type="match status" value="1"/>
</dbReference>
<dbReference type="InterPro" id="IPR058532">
    <property type="entry name" value="YjbR/MT2646/Rv2570-like"/>
</dbReference>
<name>A0ABQ0BZH5_9FIRM</name>
<dbReference type="SUPFAM" id="SSF142906">
    <property type="entry name" value="YjbR-like"/>
    <property type="match status" value="1"/>
</dbReference>
<sequence length="116" mass="14151">MRTREEAVSYCLKMPDVFEDYPFHDPNWTVIRMKSSRKVFAWIFEREGNIWVNLKTDPQWRDFWRSTYTSVLPAYHLNKEHWNSVILDGSIPEKEIYRMIEESYDLVRGKKSTRRT</sequence>
<dbReference type="RefSeq" id="WP_033144020.1">
    <property type="nucleotide sequence ID" value="NZ_AP031413.1"/>
</dbReference>
<dbReference type="Proteomes" id="UP001600941">
    <property type="component" value="Unassembled WGS sequence"/>
</dbReference>
<dbReference type="InterPro" id="IPR038056">
    <property type="entry name" value="YjbR-like_sf"/>
</dbReference>
<gene>
    <name evidence="1" type="ORF">K340107D12_46030</name>
</gene>
<proteinExistence type="predicted"/>
<keyword evidence="2" id="KW-1185">Reference proteome</keyword>
<protein>
    <submittedName>
        <fullName evidence="1">MmcQ/YjbR family DNA-binding protein</fullName>
    </submittedName>
</protein>
<comment type="caution">
    <text evidence="1">The sequence shown here is derived from an EMBL/GenBank/DDBJ whole genome shotgun (WGS) entry which is preliminary data.</text>
</comment>
<reference evidence="1 2" key="1">
    <citation type="submission" date="2024-04" db="EMBL/GenBank/DDBJ databases">
        <title>Defined microbial consortia suppress multidrug-resistant proinflammatory Enterobacteriaceae via ecological control.</title>
        <authorList>
            <person name="Furuichi M."/>
            <person name="Kawaguchi T."/>
            <person name="Pust M."/>
            <person name="Yasuma K."/>
            <person name="Plichta D."/>
            <person name="Hasegawa N."/>
            <person name="Ohya T."/>
            <person name="Bhattarai S."/>
            <person name="Sasajima S."/>
            <person name="Aoto Y."/>
            <person name="Tuganbaev T."/>
            <person name="Yaginuma M."/>
            <person name="Ueda M."/>
            <person name="Okahashi N."/>
            <person name="Amafuji K."/>
            <person name="Kiridooshi Y."/>
            <person name="Sugita K."/>
            <person name="Strazar M."/>
            <person name="Skelly A."/>
            <person name="Suda W."/>
            <person name="Hattori M."/>
            <person name="Nakamoto N."/>
            <person name="Caballero S."/>
            <person name="Norman J."/>
            <person name="Olle B."/>
            <person name="Tanoue T."/>
            <person name="Arita M."/>
            <person name="Bucci V."/>
            <person name="Atarashi K."/>
            <person name="Xavier R."/>
            <person name="Honda K."/>
        </authorList>
    </citation>
    <scope>NUCLEOTIDE SEQUENCE [LARGE SCALE GENOMIC DNA]</scope>
    <source>
        <strain evidence="2">k34-0107-D12</strain>
    </source>
</reference>
<dbReference type="PANTHER" id="PTHR35145:SF1">
    <property type="entry name" value="CYTOPLASMIC PROTEIN"/>
    <property type="match status" value="1"/>
</dbReference>
<evidence type="ECO:0000313" key="1">
    <source>
        <dbReference type="EMBL" id="GAA6501787.1"/>
    </source>
</evidence>
<organism evidence="1 2">
    <name type="scientific">Blautia parvula</name>
    <dbReference type="NCBI Taxonomy" id="2877527"/>
    <lineage>
        <taxon>Bacteria</taxon>
        <taxon>Bacillati</taxon>
        <taxon>Bacillota</taxon>
        <taxon>Clostridia</taxon>
        <taxon>Lachnospirales</taxon>
        <taxon>Lachnospiraceae</taxon>
        <taxon>Blautia</taxon>
    </lineage>
</organism>
<accession>A0ABQ0BZH5</accession>
<dbReference type="InterPro" id="IPR007351">
    <property type="entry name" value="YjbR"/>
</dbReference>
<keyword evidence="1" id="KW-0238">DNA-binding</keyword>
<dbReference type="PANTHER" id="PTHR35145">
    <property type="entry name" value="CYTOPLASMIC PROTEIN-RELATED"/>
    <property type="match status" value="1"/>
</dbReference>
<dbReference type="Pfam" id="PF04237">
    <property type="entry name" value="YjbR"/>
    <property type="match status" value="1"/>
</dbReference>